<accession>A0A380AZX8</accession>
<dbReference type="Proteomes" id="UP000255529">
    <property type="component" value="Unassembled WGS sequence"/>
</dbReference>
<keyword evidence="4" id="KW-1185">Reference proteome</keyword>
<dbReference type="GO" id="GO:0016829">
    <property type="term" value="F:lyase activity"/>
    <property type="evidence" value="ECO:0007669"/>
    <property type="project" value="UniProtKB-KW"/>
</dbReference>
<dbReference type="EMBL" id="UGYN01000002">
    <property type="protein sequence ID" value="SUI90798.1"/>
    <property type="molecule type" value="Genomic_DNA"/>
</dbReference>
<reference evidence="2 3" key="1">
    <citation type="submission" date="2018-06" db="EMBL/GenBank/DDBJ databases">
        <authorList>
            <consortium name="Pathogen Informatics"/>
            <person name="Doyle S."/>
        </authorList>
    </citation>
    <scope>NUCLEOTIDE SEQUENCE [LARGE SCALE GENOMIC DNA]</scope>
    <source>
        <strain evidence="2 3">NCTC11544</strain>
    </source>
</reference>
<dbReference type="RefSeq" id="WP_012145162.1">
    <property type="nucleotide sequence ID" value="NZ_CAMIRF010000001.1"/>
</dbReference>
<reference evidence="1 4" key="2">
    <citation type="submission" date="2024-07" db="EMBL/GenBank/DDBJ databases">
        <title>Genomes of novel Serratia strains from suburban soil.</title>
        <authorList>
            <person name="Markert E.X."/>
            <person name="Severe K."/>
            <person name="Severe L."/>
            <person name="Twing K.I."/>
            <person name="Ward L.M."/>
        </authorList>
    </citation>
    <scope>NUCLEOTIDE SEQUENCE [LARGE SCALE GENOMIC DNA]</scope>
    <source>
        <strain evidence="1 4">3C-UT</strain>
    </source>
</reference>
<sequence>MSTISEVTSQADYIANKSNRLMAQWQTYHSTLVKAVTTTKKKINHQFTYGQENDLRFVLFNHFTVSIQLSEGFYSRDICYRINLATAHEPENFAPFAHATLDENGNIDEVINNRDMQAVFEHYLDKIAVIYQCLFDSLHDGHAIQDALKKITLPV</sequence>
<dbReference type="EMBL" id="JBFQXQ010000001">
    <property type="protein sequence ID" value="MEX3172128.1"/>
    <property type="molecule type" value="Genomic_DNA"/>
</dbReference>
<evidence type="ECO:0000313" key="2">
    <source>
        <dbReference type="EMBL" id="SUI90798.1"/>
    </source>
</evidence>
<evidence type="ECO:0000313" key="3">
    <source>
        <dbReference type="Proteomes" id="UP000255529"/>
    </source>
</evidence>
<protein>
    <submittedName>
        <fullName evidence="1">Formate hydrogenlyase regulator HycA</fullName>
    </submittedName>
    <submittedName>
        <fullName evidence="2">Formate hydrogenlyase regulatory protein hycA</fullName>
    </submittedName>
</protein>
<evidence type="ECO:0000313" key="4">
    <source>
        <dbReference type="Proteomes" id="UP001558101"/>
    </source>
</evidence>
<keyword evidence="2" id="KW-0456">Lyase</keyword>
<dbReference type="NCBIfam" id="NF007567">
    <property type="entry name" value="PRK10198.1"/>
    <property type="match status" value="1"/>
</dbReference>
<gene>
    <name evidence="2" type="primary">hycA</name>
    <name evidence="1" type="ORF">AB4M04_08520</name>
    <name evidence="2" type="ORF">NCTC11544_05319</name>
</gene>
<proteinExistence type="predicted"/>
<dbReference type="AlphaFoldDB" id="A0A380AZX8"/>
<dbReference type="InterPro" id="IPR021285">
    <property type="entry name" value="Tscrpt_reg_HycA"/>
</dbReference>
<evidence type="ECO:0000313" key="1">
    <source>
        <dbReference type="EMBL" id="MEX3172128.1"/>
    </source>
</evidence>
<dbReference type="Proteomes" id="UP001558101">
    <property type="component" value="Unassembled WGS sequence"/>
</dbReference>
<dbReference type="Pfam" id="PF11046">
    <property type="entry name" value="HycA_repressor"/>
    <property type="match status" value="1"/>
</dbReference>
<name>A0A380AZX8_9GAMM</name>
<organism evidence="2 3">
    <name type="scientific">Serratia quinivorans</name>
    <dbReference type="NCBI Taxonomy" id="137545"/>
    <lineage>
        <taxon>Bacteria</taxon>
        <taxon>Pseudomonadati</taxon>
        <taxon>Pseudomonadota</taxon>
        <taxon>Gammaproteobacteria</taxon>
        <taxon>Enterobacterales</taxon>
        <taxon>Yersiniaceae</taxon>
        <taxon>Serratia</taxon>
    </lineage>
</organism>